<dbReference type="SUPFAM" id="SSF52266">
    <property type="entry name" value="SGNH hydrolase"/>
    <property type="match status" value="1"/>
</dbReference>
<dbReference type="Proteomes" id="UP000015423">
    <property type="component" value="Chromosome"/>
</dbReference>
<reference evidence="2" key="1">
    <citation type="submission" date="2012-10" db="EMBL/GenBank/DDBJ databases">
        <title>The complete genome sequence of Streptomyces collinus Tu 365.</title>
        <authorList>
            <person name="Ruckert C."/>
            <person name="Szczepanowski R."/>
            <person name="Goesmann A."/>
            <person name="Pross E.K."/>
            <person name="Musiol E.M."/>
            <person name="Blin K."/>
            <person name="Wohlleben W."/>
            <person name="Puhler A."/>
            <person name="Weber T."/>
            <person name="Kalinowski J."/>
        </authorList>
    </citation>
    <scope>NUCLEOTIDE SEQUENCE [LARGE SCALE GENOMIC DNA]</scope>
    <source>
        <strain evidence="2">DSM 40733 / Tue 365</strain>
    </source>
</reference>
<name>S5UKE9_STRC3</name>
<dbReference type="EMBL" id="CP006259">
    <property type="protein sequence ID" value="AGS67333.1"/>
    <property type="molecule type" value="Genomic_DNA"/>
</dbReference>
<dbReference type="PATRIC" id="fig|1214242.5.peg.517"/>
<dbReference type="eggNOG" id="COG0741">
    <property type="taxonomic scope" value="Bacteria"/>
</dbReference>
<dbReference type="STRING" id="1214242.B446_02505"/>
<protein>
    <recommendedName>
        <fullName evidence="3">SGNH hydrolase-type esterase domain-containing protein</fullName>
    </recommendedName>
</protein>
<dbReference type="KEGG" id="sci:B446_02505"/>
<sequence>MVVVCKRNDYTGKIDQAVADTGTVIDEIANAAPNAQIVLMGYPHIVGDSQCWAGDFDTLNYLADYMRDKQKTKIDELKRSGTKVAFADPVPAFKGHGLCDSDEWINGVVAGPHGDGDFHDGDPANQAPCITKPGQNTCLSLEPFHPRNAGTTGYAQVMGQALTDIGYKGANAVPS</sequence>
<gene>
    <name evidence="1" type="ORF">B446_02505</name>
</gene>
<evidence type="ECO:0008006" key="3">
    <source>
        <dbReference type="Google" id="ProtNLM"/>
    </source>
</evidence>
<evidence type="ECO:0000313" key="2">
    <source>
        <dbReference type="Proteomes" id="UP000015423"/>
    </source>
</evidence>
<dbReference type="HOGENOM" id="CLU_113330_0_0_11"/>
<dbReference type="InterPro" id="IPR036514">
    <property type="entry name" value="SGNH_hydro_sf"/>
</dbReference>
<reference evidence="1 2" key="2">
    <citation type="journal article" date="2013" name="J. Biotechnol.">
        <title>Complete genome sequence of the kirromycin producer Streptomyces collinus Tu 365 consisting of a linear chromosome and two linear plasmids.</title>
        <authorList>
            <person name="Ruckert C."/>
            <person name="Szczepanowski R."/>
            <person name="Albersmeier A."/>
            <person name="Goesmann A."/>
            <person name="Iftime D."/>
            <person name="Musiol E.M."/>
            <person name="Blin K."/>
            <person name="Wohlleben W."/>
            <person name="Puhler A."/>
            <person name="Kalinowski J."/>
            <person name="Weber T."/>
        </authorList>
    </citation>
    <scope>NUCLEOTIDE SEQUENCE [LARGE SCALE GENOMIC DNA]</scope>
    <source>
        <strain evidence="2">DSM 40733 / Tue 365</strain>
    </source>
</reference>
<organism evidence="1 2">
    <name type="scientific">Streptomyces collinus (strain DSM 40733 / Tue 365)</name>
    <dbReference type="NCBI Taxonomy" id="1214242"/>
    <lineage>
        <taxon>Bacteria</taxon>
        <taxon>Bacillati</taxon>
        <taxon>Actinomycetota</taxon>
        <taxon>Actinomycetes</taxon>
        <taxon>Kitasatosporales</taxon>
        <taxon>Streptomycetaceae</taxon>
        <taxon>Streptomyces</taxon>
    </lineage>
</organism>
<dbReference type="AlphaFoldDB" id="S5UKE9"/>
<evidence type="ECO:0000313" key="1">
    <source>
        <dbReference type="EMBL" id="AGS67333.1"/>
    </source>
</evidence>
<dbReference type="Gene3D" id="3.40.50.1110">
    <property type="entry name" value="SGNH hydrolase"/>
    <property type="match status" value="1"/>
</dbReference>
<proteinExistence type="predicted"/>
<accession>S5UKE9</accession>
<keyword evidence="2" id="KW-1185">Reference proteome</keyword>